<reference evidence="1 2" key="1">
    <citation type="submission" date="2018-06" db="EMBL/GenBank/DDBJ databases">
        <authorList>
            <consortium name="Pathogen Informatics"/>
            <person name="Doyle S."/>
        </authorList>
    </citation>
    <scope>NUCLEOTIDE SEQUENCE [LARGE SCALE GENOMIC DNA]</scope>
    <source>
        <strain evidence="1 2">NCTC11157</strain>
    </source>
</reference>
<sequence>MYEILTTQAKFILSIDCLLKIFVISTTKLLHFYEKHNTKKLQTVTIKNKIGCFEAQKSLFCTSKQALFFDVDNISR</sequence>
<evidence type="ECO:0000313" key="1">
    <source>
        <dbReference type="EMBL" id="SUB86317.1"/>
    </source>
</evidence>
<dbReference type="Proteomes" id="UP000254072">
    <property type="component" value="Unassembled WGS sequence"/>
</dbReference>
<name>A0A379E0R9_9BACT</name>
<evidence type="ECO:0000313" key="2">
    <source>
        <dbReference type="Proteomes" id="UP000254072"/>
    </source>
</evidence>
<gene>
    <name evidence="1" type="ORF">NCTC11157_02071</name>
</gene>
<proteinExistence type="predicted"/>
<dbReference type="EMBL" id="UGTL01000001">
    <property type="protein sequence ID" value="SUB86317.1"/>
    <property type="molecule type" value="Genomic_DNA"/>
</dbReference>
<accession>A0A379E0R9</accession>
<organism evidence="1 2">
    <name type="scientific">Prevotella disiens</name>
    <dbReference type="NCBI Taxonomy" id="28130"/>
    <lineage>
        <taxon>Bacteria</taxon>
        <taxon>Pseudomonadati</taxon>
        <taxon>Bacteroidota</taxon>
        <taxon>Bacteroidia</taxon>
        <taxon>Bacteroidales</taxon>
        <taxon>Prevotellaceae</taxon>
        <taxon>Prevotella</taxon>
    </lineage>
</organism>
<dbReference type="AlphaFoldDB" id="A0A379E0R9"/>
<protein>
    <submittedName>
        <fullName evidence="1">Uncharacterized protein</fullName>
    </submittedName>
</protein>